<keyword evidence="5" id="KW-0503">Monooxygenase</keyword>
<comment type="subcellular location">
    <subcellularLocation>
        <location evidence="1">Membrane</location>
        <topology evidence="1">Multi-pass membrane protein</topology>
    </subcellularLocation>
</comment>
<evidence type="ECO:0000313" key="10">
    <source>
        <dbReference type="EMBL" id="KAK5092448.1"/>
    </source>
</evidence>
<evidence type="ECO:0000256" key="3">
    <source>
        <dbReference type="ARBA" id="ARBA00022989"/>
    </source>
</evidence>
<evidence type="ECO:0000256" key="1">
    <source>
        <dbReference type="ARBA" id="ARBA00004141"/>
    </source>
</evidence>
<dbReference type="PANTHER" id="PTHR35042:SF3">
    <property type="entry name" value="ANTHRONE OXYGENASE-RELATED"/>
    <property type="match status" value="1"/>
</dbReference>
<feature type="region of interest" description="Disordered" evidence="8">
    <location>
        <begin position="58"/>
        <end position="105"/>
    </location>
</feature>
<name>A0ABR0K9R2_9EURO</name>
<evidence type="ECO:0000256" key="2">
    <source>
        <dbReference type="ARBA" id="ARBA00022692"/>
    </source>
</evidence>
<dbReference type="Proteomes" id="UP001345013">
    <property type="component" value="Unassembled WGS sequence"/>
</dbReference>
<evidence type="ECO:0000256" key="6">
    <source>
        <dbReference type="ARBA" id="ARBA00023136"/>
    </source>
</evidence>
<protein>
    <recommendedName>
        <fullName evidence="12">DUF1772-domain-containing protein</fullName>
    </recommendedName>
</protein>
<keyword evidence="2 9" id="KW-0812">Transmembrane</keyword>
<keyword evidence="6 9" id="KW-0472">Membrane</keyword>
<feature type="transmembrane region" description="Helical" evidence="9">
    <location>
        <begin position="163"/>
        <end position="181"/>
    </location>
</feature>
<keyword evidence="11" id="KW-1185">Reference proteome</keyword>
<evidence type="ECO:0000256" key="4">
    <source>
        <dbReference type="ARBA" id="ARBA00023002"/>
    </source>
</evidence>
<dbReference type="PANTHER" id="PTHR35042">
    <property type="entry name" value="ANTHRONE OXYGENASE ENCC"/>
    <property type="match status" value="1"/>
</dbReference>
<evidence type="ECO:0000256" key="5">
    <source>
        <dbReference type="ARBA" id="ARBA00023033"/>
    </source>
</evidence>
<dbReference type="Pfam" id="PF08592">
    <property type="entry name" value="Anthrone_oxy"/>
    <property type="match status" value="1"/>
</dbReference>
<sequence>MSTTTPSILLATSLGLCLSTTFSIGSLALSYTAIPAILLPTTAPLFPPLELEPGAKNQQFRTAKAPTQPLDSGVGDEQESALDIGATNTARTLRSQDPRTGSPSTSSYLLRQWFHLFSKGMHTLPPCTIGAAICYLFCAVMLPAPISSDLPLSNTTTLRRTCYAVATLLSAGAMVFTLTALKPINSALHSRVKEVVRQETEVDENGARSADVDDKRAETERLIREWGKMNAYRAILPLLAVVHAVVGLAL</sequence>
<keyword evidence="4" id="KW-0560">Oxidoreductase</keyword>
<reference evidence="10 11" key="1">
    <citation type="submission" date="2023-08" db="EMBL/GenBank/DDBJ databases">
        <title>Black Yeasts Isolated from many extreme environments.</title>
        <authorList>
            <person name="Coleine C."/>
            <person name="Stajich J.E."/>
            <person name="Selbmann L."/>
        </authorList>
    </citation>
    <scope>NUCLEOTIDE SEQUENCE [LARGE SCALE GENOMIC DNA]</scope>
    <source>
        <strain evidence="10 11">CCFEE 5885</strain>
    </source>
</reference>
<comment type="caution">
    <text evidence="10">The sequence shown here is derived from an EMBL/GenBank/DDBJ whole genome shotgun (WGS) entry which is preliminary data.</text>
</comment>
<keyword evidence="3 9" id="KW-1133">Transmembrane helix</keyword>
<feature type="transmembrane region" description="Helical" evidence="9">
    <location>
        <begin position="123"/>
        <end position="143"/>
    </location>
</feature>
<gene>
    <name evidence="10" type="ORF">LTR24_005151</name>
</gene>
<evidence type="ECO:0000256" key="9">
    <source>
        <dbReference type="SAM" id="Phobius"/>
    </source>
</evidence>
<organism evidence="10 11">
    <name type="scientific">Lithohypha guttulata</name>
    <dbReference type="NCBI Taxonomy" id="1690604"/>
    <lineage>
        <taxon>Eukaryota</taxon>
        <taxon>Fungi</taxon>
        <taxon>Dikarya</taxon>
        <taxon>Ascomycota</taxon>
        <taxon>Pezizomycotina</taxon>
        <taxon>Eurotiomycetes</taxon>
        <taxon>Chaetothyriomycetidae</taxon>
        <taxon>Chaetothyriales</taxon>
        <taxon>Trichomeriaceae</taxon>
        <taxon>Lithohypha</taxon>
    </lineage>
</organism>
<evidence type="ECO:0000313" key="11">
    <source>
        <dbReference type="Proteomes" id="UP001345013"/>
    </source>
</evidence>
<dbReference type="InterPro" id="IPR013901">
    <property type="entry name" value="Anthrone_oxy"/>
</dbReference>
<accession>A0ABR0K9R2</accession>
<evidence type="ECO:0000256" key="7">
    <source>
        <dbReference type="ARBA" id="ARBA00034313"/>
    </source>
</evidence>
<evidence type="ECO:0000256" key="8">
    <source>
        <dbReference type="SAM" id="MobiDB-lite"/>
    </source>
</evidence>
<dbReference type="EMBL" id="JAVRRG010000057">
    <property type="protein sequence ID" value="KAK5092448.1"/>
    <property type="molecule type" value="Genomic_DNA"/>
</dbReference>
<evidence type="ECO:0008006" key="12">
    <source>
        <dbReference type="Google" id="ProtNLM"/>
    </source>
</evidence>
<feature type="compositionally biased region" description="Polar residues" evidence="8">
    <location>
        <begin position="86"/>
        <end position="105"/>
    </location>
</feature>
<proteinExistence type="inferred from homology"/>
<comment type="similarity">
    <text evidence="7">Belongs to the anthrone oxygenase family.</text>
</comment>